<dbReference type="Gene3D" id="2.60.40.740">
    <property type="match status" value="1"/>
</dbReference>
<gene>
    <name evidence="8" type="ORF">RWH45_11180</name>
</gene>
<keyword evidence="1" id="KW-0134">Cell wall</keyword>
<evidence type="ECO:0000256" key="2">
    <source>
        <dbReference type="ARBA" id="ARBA00022525"/>
    </source>
</evidence>
<dbReference type="Proteomes" id="UP001263371">
    <property type="component" value="Unassembled WGS sequence"/>
</dbReference>
<evidence type="ECO:0000256" key="4">
    <source>
        <dbReference type="ARBA" id="ARBA00023088"/>
    </source>
</evidence>
<dbReference type="InterPro" id="IPR048052">
    <property type="entry name" value="FM1-like"/>
</dbReference>
<dbReference type="InterPro" id="IPR013783">
    <property type="entry name" value="Ig-like_fold"/>
</dbReference>
<feature type="chain" id="PRO_5047219446" evidence="6">
    <location>
        <begin position="32"/>
        <end position="471"/>
    </location>
</feature>
<evidence type="ECO:0000259" key="7">
    <source>
        <dbReference type="PROSITE" id="PS50847"/>
    </source>
</evidence>
<keyword evidence="5" id="KW-0472">Membrane</keyword>
<evidence type="ECO:0000256" key="6">
    <source>
        <dbReference type="SAM" id="SignalP"/>
    </source>
</evidence>
<dbReference type="Gene3D" id="2.60.40.10">
    <property type="entry name" value="Immunoglobulins"/>
    <property type="match status" value="2"/>
</dbReference>
<evidence type="ECO:0000256" key="5">
    <source>
        <dbReference type="SAM" id="Phobius"/>
    </source>
</evidence>
<keyword evidence="5" id="KW-1133">Transmembrane helix</keyword>
<organism evidence="8 9">
    <name type="scientific">Microbacterium galbum</name>
    <dbReference type="NCBI Taxonomy" id="3075994"/>
    <lineage>
        <taxon>Bacteria</taxon>
        <taxon>Bacillati</taxon>
        <taxon>Actinomycetota</taxon>
        <taxon>Actinomycetes</taxon>
        <taxon>Micrococcales</taxon>
        <taxon>Microbacteriaceae</taxon>
        <taxon>Microbacterium</taxon>
    </lineage>
</organism>
<dbReference type="InterPro" id="IPR026466">
    <property type="entry name" value="Fim_isopep_form_D2_dom"/>
</dbReference>
<dbReference type="Pfam" id="PF17802">
    <property type="entry name" value="SpaA"/>
    <property type="match status" value="1"/>
</dbReference>
<dbReference type="NCBIfam" id="NF033902">
    <property type="entry name" value="iso_D2_wall_anc"/>
    <property type="match status" value="1"/>
</dbReference>
<dbReference type="RefSeq" id="WP_315994971.1">
    <property type="nucleotide sequence ID" value="NZ_JAWDIS010000002.1"/>
</dbReference>
<keyword evidence="3 6" id="KW-0732">Signal</keyword>
<feature type="signal peptide" evidence="6">
    <location>
        <begin position="1"/>
        <end position="31"/>
    </location>
</feature>
<dbReference type="InterPro" id="IPR032364">
    <property type="entry name" value="GramPos_pilinD1_N"/>
</dbReference>
<dbReference type="PROSITE" id="PS50847">
    <property type="entry name" value="GRAM_POS_ANCHORING"/>
    <property type="match status" value="1"/>
</dbReference>
<keyword evidence="9" id="KW-1185">Reference proteome</keyword>
<keyword evidence="2" id="KW-0964">Secreted</keyword>
<dbReference type="Pfam" id="PF00746">
    <property type="entry name" value="Gram_pos_anchor"/>
    <property type="match status" value="1"/>
</dbReference>
<evidence type="ECO:0000256" key="1">
    <source>
        <dbReference type="ARBA" id="ARBA00022512"/>
    </source>
</evidence>
<feature type="domain" description="Gram-positive cocci surface proteins LPxTG" evidence="7">
    <location>
        <begin position="436"/>
        <end position="471"/>
    </location>
</feature>
<reference evidence="8 9" key="1">
    <citation type="submission" date="2023-09" db="EMBL/GenBank/DDBJ databases">
        <title>Microbacterium fusihabitans sp. nov., Microbacterium phycihabitans sp. nov., and Microbacterium cervinum sp. nov., isolated from dried seaweeds of beach.</title>
        <authorList>
            <person name="Lee S.D."/>
        </authorList>
    </citation>
    <scope>NUCLEOTIDE SEQUENCE [LARGE SCALE GENOMIC DNA]</scope>
    <source>
        <strain evidence="8 9">KSW4-17</strain>
    </source>
</reference>
<evidence type="ECO:0000313" key="9">
    <source>
        <dbReference type="Proteomes" id="UP001263371"/>
    </source>
</evidence>
<keyword evidence="5" id="KW-0812">Transmembrane</keyword>
<dbReference type="InterPro" id="IPR041033">
    <property type="entry name" value="SpaA_PFL_dom_1"/>
</dbReference>
<dbReference type="SUPFAM" id="SSF49478">
    <property type="entry name" value="Cna protein B-type domain"/>
    <property type="match status" value="1"/>
</dbReference>
<dbReference type="NCBIfam" id="TIGR01167">
    <property type="entry name" value="LPXTG_anchor"/>
    <property type="match status" value="1"/>
</dbReference>
<keyword evidence="4" id="KW-0572">Peptidoglycan-anchor</keyword>
<evidence type="ECO:0000256" key="3">
    <source>
        <dbReference type="ARBA" id="ARBA00022729"/>
    </source>
</evidence>
<sequence length="471" mass="47647">MTTTRFSRRLRLLASAGVAAALLAAAAPAHASSADIDTSASVSLTIHKFEQPATGTLGTNDGTKIANPGGTPLADVEFTVQKVTDVDLTTDTGWATASALTVADVYGSTATHTLGTGIVRTTDSAGEITLTSPAVGIGLYLVRETAPGTSSVVSPAVPFLVALPQPANGAWNYDVHVYPKNAVSRLTKTVDESKAHVIGDTLPWTITNDVSKAPAGTSISSYEISDTLESRLGYSSTTVSLVDGSTTSTLATPRDYTLTAPTVGTSGDVVVSLTASGLAKLNGVASTAKVIVEIDTTVLSIGDGTISNTATAYINDPQHAHGTSSTPTPSKWGALRVVKHVTGDSTKTLAGAVFDVYAVDPSTAGATAVVTGATTGANGSVQVAGLRTGDYWLVETTAPTGYQKLAQPVKITVAVGSTTSPNVADIADSPIPPFTLPLTGGSTGAAFTAAGGALVVLALGVVLVRRARRRA</sequence>
<dbReference type="EMBL" id="JAWDIS010000002">
    <property type="protein sequence ID" value="MDU0367778.1"/>
    <property type="molecule type" value="Genomic_DNA"/>
</dbReference>
<dbReference type="NCBIfam" id="TIGR04226">
    <property type="entry name" value="RrgB_K2N_iso_D2"/>
    <property type="match status" value="1"/>
</dbReference>
<dbReference type="Pfam" id="PF16555">
    <property type="entry name" value="GramPos_pilinD1"/>
    <property type="match status" value="1"/>
</dbReference>
<name>A0ABU3T8U7_9MICO</name>
<comment type="caution">
    <text evidence="8">The sequence shown here is derived from an EMBL/GenBank/DDBJ whole genome shotgun (WGS) entry which is preliminary data.</text>
</comment>
<proteinExistence type="predicted"/>
<protein>
    <submittedName>
        <fullName evidence="8">SpaH/EbpB family LPXTG-anchored major pilin</fullName>
    </submittedName>
</protein>
<feature type="transmembrane region" description="Helical" evidence="5">
    <location>
        <begin position="444"/>
        <end position="464"/>
    </location>
</feature>
<dbReference type="InterPro" id="IPR019931">
    <property type="entry name" value="LPXTG_anchor"/>
</dbReference>
<dbReference type="InterPro" id="IPR006311">
    <property type="entry name" value="TAT_signal"/>
</dbReference>
<evidence type="ECO:0000313" key="8">
    <source>
        <dbReference type="EMBL" id="MDU0367778.1"/>
    </source>
</evidence>
<dbReference type="PROSITE" id="PS51318">
    <property type="entry name" value="TAT"/>
    <property type="match status" value="1"/>
</dbReference>
<accession>A0ABU3T8U7</accession>